<evidence type="ECO:0000256" key="6">
    <source>
        <dbReference type="SAM" id="Phobius"/>
    </source>
</evidence>
<dbReference type="Pfam" id="PF03553">
    <property type="entry name" value="Na_H_antiporter"/>
    <property type="match status" value="1"/>
</dbReference>
<evidence type="ECO:0000256" key="2">
    <source>
        <dbReference type="ARBA" id="ARBA00022475"/>
    </source>
</evidence>
<feature type="transmembrane region" description="Helical" evidence="6">
    <location>
        <begin position="145"/>
        <end position="167"/>
    </location>
</feature>
<evidence type="ECO:0000259" key="7">
    <source>
        <dbReference type="Pfam" id="PF03553"/>
    </source>
</evidence>
<protein>
    <submittedName>
        <fullName evidence="8">Na+/H+ antiporter NhaC-like protein</fullName>
    </submittedName>
</protein>
<gene>
    <name evidence="8" type="ORF">SPIROBIBN47_190026</name>
</gene>
<feature type="transmembrane region" description="Helical" evidence="6">
    <location>
        <begin position="29"/>
        <end position="52"/>
    </location>
</feature>
<comment type="subcellular location">
    <subcellularLocation>
        <location evidence="1">Cell membrane</location>
        <topology evidence="1">Multi-pass membrane protein</topology>
    </subcellularLocation>
</comment>
<dbReference type="AlphaFoldDB" id="A0A3P3XI37"/>
<proteinExistence type="predicted"/>
<feature type="transmembrane region" description="Helical" evidence="6">
    <location>
        <begin position="255"/>
        <end position="277"/>
    </location>
</feature>
<accession>A0A3P3XI37</accession>
<feature type="transmembrane region" description="Helical" evidence="6">
    <location>
        <begin position="493"/>
        <end position="510"/>
    </location>
</feature>
<dbReference type="GO" id="GO:0005886">
    <property type="term" value="C:plasma membrane"/>
    <property type="evidence" value="ECO:0007669"/>
    <property type="project" value="UniProtKB-SubCell"/>
</dbReference>
<feature type="transmembrane region" description="Helical" evidence="6">
    <location>
        <begin position="516"/>
        <end position="536"/>
    </location>
</feature>
<dbReference type="InterPro" id="IPR018461">
    <property type="entry name" value="Na/H_Antiport_NhaC-like_C"/>
</dbReference>
<keyword evidence="3 6" id="KW-0812">Transmembrane</keyword>
<feature type="transmembrane region" description="Helical" evidence="6">
    <location>
        <begin position="103"/>
        <end position="122"/>
    </location>
</feature>
<feature type="domain" description="Na+/H+ antiporter NhaC-like C-terminal" evidence="7">
    <location>
        <begin position="156"/>
        <end position="510"/>
    </location>
</feature>
<feature type="transmembrane region" description="Helical" evidence="6">
    <location>
        <begin position="64"/>
        <end position="83"/>
    </location>
</feature>
<feature type="transmembrane region" description="Helical" evidence="6">
    <location>
        <begin position="351"/>
        <end position="368"/>
    </location>
</feature>
<keyword evidence="2" id="KW-1003">Cell membrane</keyword>
<name>A0A3P3XI37_9SPIR</name>
<keyword evidence="5 6" id="KW-0472">Membrane</keyword>
<evidence type="ECO:0000256" key="5">
    <source>
        <dbReference type="ARBA" id="ARBA00023136"/>
    </source>
</evidence>
<dbReference type="EMBL" id="FWDM01000011">
    <property type="protein sequence ID" value="SLM11281.1"/>
    <property type="molecule type" value="Genomic_DNA"/>
</dbReference>
<feature type="transmembrane region" description="Helical" evidence="6">
    <location>
        <begin position="187"/>
        <end position="212"/>
    </location>
</feature>
<organism evidence="8">
    <name type="scientific">uncultured spirochete</name>
    <dbReference type="NCBI Taxonomy" id="156406"/>
    <lineage>
        <taxon>Bacteria</taxon>
        <taxon>Pseudomonadati</taxon>
        <taxon>Spirochaetota</taxon>
        <taxon>Spirochaetia</taxon>
        <taxon>Spirochaetales</taxon>
        <taxon>environmental samples</taxon>
    </lineage>
</organism>
<dbReference type="PANTHER" id="PTHR43478">
    <property type="entry name" value="NA+/H+ ANTIPORTER-RELATED"/>
    <property type="match status" value="1"/>
</dbReference>
<dbReference type="PANTHER" id="PTHR43478:SF1">
    <property type="entry name" value="NA+_H+ ANTIPORTER NHAC-LIKE C-TERMINAL DOMAIN-CONTAINING PROTEIN"/>
    <property type="match status" value="1"/>
</dbReference>
<evidence type="ECO:0000256" key="1">
    <source>
        <dbReference type="ARBA" id="ARBA00004651"/>
    </source>
</evidence>
<sequence length="545" mass="58547">MENFGILALLPPVLTVLLAIWTKDVIVSLFLGIFAGAMTVAGGNPLQALVRLTDLLAEMLADGWNIRIILFCALLGALVGMWHKTGAAYAFGSWAGKKAKSKTSVLLLTWIFGIIIFIDDYFNSLTIGACMRPVTDEKKISRAKLAYILDSTAAPVCIIAPISSWVITVMSYTKGSEGFDKLGISEFTYFIRTIPNNLYALFAILMVAFVAFKGRDFGPMARSEARAEKGLGLFDEKKYGIVAGKLDQKAATTNATWFDFLIPLLLLIVCAVVFFPVTTWMGSIDGENIHNMGEAMASMSLGEAFNNTDASKALFYSIMFAIVFSYIYFLLRRLLNISQSAEAIVDGIKSMVPAIVILSLAWSIGFIIKKSPEDGGVGLANYLAQAVRGGNFPLWLLPLIVFLISCVISFSTGTSWGTMAIMIPIAMPIAVALGEKMGLSGNALINITVYSTASVMGGAVFGDHCSPISDTTILSSTGANCPHLEHVATQMPYAVFVAICAAFGIVTLGITDSTILALLVTAVLFAVGIAVLPKVWGVQKYKLED</sequence>
<evidence type="ECO:0000313" key="8">
    <source>
        <dbReference type="EMBL" id="SLM11281.1"/>
    </source>
</evidence>
<evidence type="ECO:0000256" key="3">
    <source>
        <dbReference type="ARBA" id="ARBA00022692"/>
    </source>
</evidence>
<reference evidence="8" key="1">
    <citation type="submission" date="2017-02" db="EMBL/GenBank/DDBJ databases">
        <authorList>
            <person name="Regsiter A."/>
            <person name="William W."/>
        </authorList>
    </citation>
    <scope>NUCLEOTIDE SEQUENCE</scope>
    <source>
        <strain evidence="8">Bib</strain>
    </source>
</reference>
<feature type="transmembrane region" description="Helical" evidence="6">
    <location>
        <begin position="313"/>
        <end position="331"/>
    </location>
</feature>
<feature type="transmembrane region" description="Helical" evidence="6">
    <location>
        <begin position="392"/>
        <end position="412"/>
    </location>
</feature>
<evidence type="ECO:0000256" key="4">
    <source>
        <dbReference type="ARBA" id="ARBA00022989"/>
    </source>
</evidence>
<keyword evidence="4 6" id="KW-1133">Transmembrane helix</keyword>